<gene>
    <name evidence="1" type="ORF">DSO57_1039560</name>
</gene>
<evidence type="ECO:0000313" key="1">
    <source>
        <dbReference type="EMBL" id="KAJ9067397.1"/>
    </source>
</evidence>
<evidence type="ECO:0000313" key="2">
    <source>
        <dbReference type="Proteomes" id="UP001165960"/>
    </source>
</evidence>
<name>A0ACC2SZ67_9FUNG</name>
<proteinExistence type="predicted"/>
<sequence length="53" mass="5844">MSPRDFLMHLATKASGQEPSFTAPEVHAKLRLILTFSPSKNPTPKARANESHV</sequence>
<reference evidence="1" key="1">
    <citation type="submission" date="2022-04" db="EMBL/GenBank/DDBJ databases">
        <title>Genome of the entomopathogenic fungus Entomophthora muscae.</title>
        <authorList>
            <person name="Elya C."/>
            <person name="Lovett B.R."/>
            <person name="Lee E."/>
            <person name="Macias A.M."/>
            <person name="Hajek A.E."/>
            <person name="De Bivort B.L."/>
            <person name="Kasson M.T."/>
            <person name="De Fine Licht H.H."/>
            <person name="Stajich J.E."/>
        </authorList>
    </citation>
    <scope>NUCLEOTIDE SEQUENCE</scope>
    <source>
        <strain evidence="1">Berkeley</strain>
    </source>
</reference>
<dbReference type="EMBL" id="QTSX02004253">
    <property type="protein sequence ID" value="KAJ9067397.1"/>
    <property type="molecule type" value="Genomic_DNA"/>
</dbReference>
<dbReference type="Proteomes" id="UP001165960">
    <property type="component" value="Unassembled WGS sequence"/>
</dbReference>
<organism evidence="1 2">
    <name type="scientific">Entomophthora muscae</name>
    <dbReference type="NCBI Taxonomy" id="34485"/>
    <lineage>
        <taxon>Eukaryota</taxon>
        <taxon>Fungi</taxon>
        <taxon>Fungi incertae sedis</taxon>
        <taxon>Zoopagomycota</taxon>
        <taxon>Entomophthoromycotina</taxon>
        <taxon>Entomophthoromycetes</taxon>
        <taxon>Entomophthorales</taxon>
        <taxon>Entomophthoraceae</taxon>
        <taxon>Entomophthora</taxon>
    </lineage>
</organism>
<comment type="caution">
    <text evidence="1">The sequence shown here is derived from an EMBL/GenBank/DDBJ whole genome shotgun (WGS) entry which is preliminary data.</text>
</comment>
<accession>A0ACC2SZ67</accession>
<protein>
    <submittedName>
        <fullName evidence="1">Uncharacterized protein</fullName>
    </submittedName>
</protein>
<keyword evidence="2" id="KW-1185">Reference proteome</keyword>